<gene>
    <name evidence="2" type="ORF">B0H16DRAFT_1783078</name>
</gene>
<evidence type="ECO:0000313" key="2">
    <source>
        <dbReference type="EMBL" id="KAJ7784208.1"/>
    </source>
</evidence>
<keyword evidence="3" id="KW-1185">Reference proteome</keyword>
<feature type="non-terminal residue" evidence="2">
    <location>
        <position position="180"/>
    </location>
</feature>
<organism evidence="2 3">
    <name type="scientific">Mycena metata</name>
    <dbReference type="NCBI Taxonomy" id="1033252"/>
    <lineage>
        <taxon>Eukaryota</taxon>
        <taxon>Fungi</taxon>
        <taxon>Dikarya</taxon>
        <taxon>Basidiomycota</taxon>
        <taxon>Agaricomycotina</taxon>
        <taxon>Agaricomycetes</taxon>
        <taxon>Agaricomycetidae</taxon>
        <taxon>Agaricales</taxon>
        <taxon>Marasmiineae</taxon>
        <taxon>Mycenaceae</taxon>
        <taxon>Mycena</taxon>
    </lineage>
</organism>
<protein>
    <recommendedName>
        <fullName evidence="4">C2H2-type domain-containing protein</fullName>
    </recommendedName>
</protein>
<comment type="caution">
    <text evidence="2">The sequence shown here is derived from an EMBL/GenBank/DDBJ whole genome shotgun (WGS) entry which is preliminary data.</text>
</comment>
<dbReference type="Proteomes" id="UP001215598">
    <property type="component" value="Unassembled WGS sequence"/>
</dbReference>
<keyword evidence="1" id="KW-0732">Signal</keyword>
<dbReference type="AlphaFoldDB" id="A0AAD7KET2"/>
<evidence type="ECO:0000313" key="3">
    <source>
        <dbReference type="Proteomes" id="UP001215598"/>
    </source>
</evidence>
<proteinExistence type="predicted"/>
<feature type="signal peptide" evidence="1">
    <location>
        <begin position="1"/>
        <end position="17"/>
    </location>
</feature>
<name>A0AAD7KET2_9AGAR</name>
<evidence type="ECO:0000256" key="1">
    <source>
        <dbReference type="SAM" id="SignalP"/>
    </source>
</evidence>
<feature type="chain" id="PRO_5041971897" description="C2H2-type domain-containing protein" evidence="1">
    <location>
        <begin position="18"/>
        <end position="180"/>
    </location>
</feature>
<accession>A0AAD7KET2</accession>
<reference evidence="2" key="1">
    <citation type="submission" date="2023-03" db="EMBL/GenBank/DDBJ databases">
        <title>Massive genome expansion in bonnet fungi (Mycena s.s.) driven by repeated elements and novel gene families across ecological guilds.</title>
        <authorList>
            <consortium name="Lawrence Berkeley National Laboratory"/>
            <person name="Harder C.B."/>
            <person name="Miyauchi S."/>
            <person name="Viragh M."/>
            <person name="Kuo A."/>
            <person name="Thoen E."/>
            <person name="Andreopoulos B."/>
            <person name="Lu D."/>
            <person name="Skrede I."/>
            <person name="Drula E."/>
            <person name="Henrissat B."/>
            <person name="Morin E."/>
            <person name="Kohler A."/>
            <person name="Barry K."/>
            <person name="LaButti K."/>
            <person name="Morin E."/>
            <person name="Salamov A."/>
            <person name="Lipzen A."/>
            <person name="Mereny Z."/>
            <person name="Hegedus B."/>
            <person name="Baldrian P."/>
            <person name="Stursova M."/>
            <person name="Weitz H."/>
            <person name="Taylor A."/>
            <person name="Grigoriev I.V."/>
            <person name="Nagy L.G."/>
            <person name="Martin F."/>
            <person name="Kauserud H."/>
        </authorList>
    </citation>
    <scope>NUCLEOTIDE SEQUENCE</scope>
    <source>
        <strain evidence="2">CBHHK182m</strain>
    </source>
</reference>
<dbReference type="EMBL" id="JARKIB010000002">
    <property type="protein sequence ID" value="KAJ7784208.1"/>
    <property type="molecule type" value="Genomic_DNA"/>
</dbReference>
<evidence type="ECO:0008006" key="4">
    <source>
        <dbReference type="Google" id="ProtNLM"/>
    </source>
</evidence>
<sequence length="180" mass="20528">GSRPSLVLGLLLAPAQLQPPISLSIFRRRSLYNTMPRRPCPTNASRFHNTFTCAPCCCCVQRVSPEAIDHSSHQAFWPDFRLCHSRRGNCRSCFGSASRGMDQHHRGGHRGRQRWNAIPGPDRYSWHVLPRRPNRDRLRLAIRNDPANKCGRDCTQVATREGAGWLFRHKWHVLVSGELG</sequence>